<dbReference type="AlphaFoldDB" id="A0A2N5U2S5"/>
<feature type="region of interest" description="Disordered" evidence="1">
    <location>
        <begin position="94"/>
        <end position="154"/>
    </location>
</feature>
<reference evidence="2 3" key="1">
    <citation type="submission" date="2017-11" db="EMBL/GenBank/DDBJ databases">
        <title>De novo assembly and phasing of dikaryotic genomes from two isolates of Puccinia coronata f. sp. avenae, the causal agent of oat crown rust.</title>
        <authorList>
            <person name="Miller M.E."/>
            <person name="Zhang Y."/>
            <person name="Omidvar V."/>
            <person name="Sperschneider J."/>
            <person name="Schwessinger B."/>
            <person name="Raley C."/>
            <person name="Palmer J.M."/>
            <person name="Garnica D."/>
            <person name="Upadhyaya N."/>
            <person name="Rathjen J."/>
            <person name="Taylor J.M."/>
            <person name="Park R.F."/>
            <person name="Dodds P.N."/>
            <person name="Hirsch C.D."/>
            <person name="Kianian S.F."/>
            <person name="Figueroa M."/>
        </authorList>
    </citation>
    <scope>NUCLEOTIDE SEQUENCE [LARGE SCALE GENOMIC DNA]</scope>
    <source>
        <strain evidence="2">12SD80</strain>
    </source>
</reference>
<feature type="compositionally biased region" description="Polar residues" evidence="1">
    <location>
        <begin position="261"/>
        <end position="293"/>
    </location>
</feature>
<accession>A0A2N5U2S5</accession>
<comment type="caution">
    <text evidence="2">The sequence shown here is derived from an EMBL/GenBank/DDBJ whole genome shotgun (WGS) entry which is preliminary data.</text>
</comment>
<feature type="region of interest" description="Disordered" evidence="1">
    <location>
        <begin position="407"/>
        <end position="464"/>
    </location>
</feature>
<dbReference type="Proteomes" id="UP000235392">
    <property type="component" value="Unassembled WGS sequence"/>
</dbReference>
<feature type="compositionally biased region" description="Pro residues" evidence="1">
    <location>
        <begin position="441"/>
        <end position="457"/>
    </location>
</feature>
<proteinExistence type="predicted"/>
<feature type="compositionally biased region" description="Low complexity" evidence="1">
    <location>
        <begin position="363"/>
        <end position="372"/>
    </location>
</feature>
<feature type="compositionally biased region" description="Polar residues" evidence="1">
    <location>
        <begin position="602"/>
        <end position="625"/>
    </location>
</feature>
<evidence type="ECO:0000313" key="3">
    <source>
        <dbReference type="Proteomes" id="UP000235392"/>
    </source>
</evidence>
<feature type="region of interest" description="Disordered" evidence="1">
    <location>
        <begin position="200"/>
        <end position="293"/>
    </location>
</feature>
<sequence>MISTAKVIVSVGYIRRYVGRYYIDRVRCDIAAWRCCIADYPTDANLVRCCLDEVKPDANAPRLKISPTQYCIDRHQWNGRLEIALRQFWIGSSTGRRSRAPPTGSSSSRHPLNANWTITKRKRLAAASSSSSKHHSSVLPPKTTTKLAEQPGTRSHRYMEMGELMEKVSEPSRPSSTIEFLKVCGDLHAKSKRRYLKIIQSESKDPSSSPNNINKASSSSAASNTTTTTTTAATRTTTASSSSSAHNRDSSSTYSPPMLSLLTTPTSQRVSPQMSQINSRKWLHGNSSSSSNRYNDVEQLELAKPLLTARSSSTGSSSSSTHNARWKPSYTITAEQRGSGAGLANHHHHHHLHLHQQPADTLSSCSSSSAGATTTTTMMTAATTTTPTTTVAAAMVTGRYLPGGTFGMGAGRSAMQQQQSGLRDSPRSPRPAPSATEPDTHAPPSPAHAPSPPLAPDPPHEPARRTPVISLLAVISKGADTAQRCLYSYPSIHVPPVPWHLPPPKTLRGSAWAQQTSPATPDHRLDKPRKLAHRATNPLPLPPTLNTQRLLDFIRAPSKNHQKYKRLLMLVAIFPQASFPFRRLTANASGAYRARRKAPPTSIESTPNNQLVSAPSQENSDSTAGWTSFSAANTTCLNSQSQGGPRSVFTTYKRKAPEELNLRANIGRRTGSNQMATSNQLIGACDDLTAPKNLEYDLNYPILYLQDHLARWKNADLSCLTYPIHADMTKQDSILLLTTKLVSKSLERITAQESTKQVKTTQKLPTNMKKLAIHCKKRKNFAPKLKSSAVVTGVQVLGRVHVVGAQVEH</sequence>
<evidence type="ECO:0000256" key="1">
    <source>
        <dbReference type="SAM" id="MobiDB-lite"/>
    </source>
</evidence>
<feature type="region of interest" description="Disordered" evidence="1">
    <location>
        <begin position="308"/>
        <end position="372"/>
    </location>
</feature>
<feature type="compositionally biased region" description="Low complexity" evidence="1">
    <location>
        <begin position="207"/>
        <end position="253"/>
    </location>
</feature>
<feature type="compositionally biased region" description="Low complexity" evidence="1">
    <location>
        <begin position="311"/>
        <end position="321"/>
    </location>
</feature>
<feature type="region of interest" description="Disordered" evidence="1">
    <location>
        <begin position="592"/>
        <end position="625"/>
    </location>
</feature>
<feature type="compositionally biased region" description="Polar residues" evidence="1">
    <location>
        <begin position="103"/>
        <end position="118"/>
    </location>
</feature>
<feature type="compositionally biased region" description="Basic residues" evidence="1">
    <location>
        <begin position="345"/>
        <end position="354"/>
    </location>
</feature>
<protein>
    <submittedName>
        <fullName evidence="2">Uncharacterized protein</fullName>
    </submittedName>
</protein>
<evidence type="ECO:0000313" key="2">
    <source>
        <dbReference type="EMBL" id="PLW32047.1"/>
    </source>
</evidence>
<gene>
    <name evidence="2" type="ORF">PCASD_18461</name>
</gene>
<name>A0A2N5U2S5_9BASI</name>
<organism evidence="2 3">
    <name type="scientific">Puccinia coronata f. sp. avenae</name>
    <dbReference type="NCBI Taxonomy" id="200324"/>
    <lineage>
        <taxon>Eukaryota</taxon>
        <taxon>Fungi</taxon>
        <taxon>Dikarya</taxon>
        <taxon>Basidiomycota</taxon>
        <taxon>Pucciniomycotina</taxon>
        <taxon>Pucciniomycetes</taxon>
        <taxon>Pucciniales</taxon>
        <taxon>Pucciniaceae</taxon>
        <taxon>Puccinia</taxon>
    </lineage>
</organism>
<dbReference type="EMBL" id="PGCI01000253">
    <property type="protein sequence ID" value="PLW32047.1"/>
    <property type="molecule type" value="Genomic_DNA"/>
</dbReference>